<proteinExistence type="predicted"/>
<keyword evidence="2" id="KW-1185">Reference proteome</keyword>
<name>A0ACB8R2D8_9AGAM</name>
<reference evidence="1" key="2">
    <citation type="journal article" date="2022" name="New Phytol.">
        <title>Evolutionary transition to the ectomycorrhizal habit in the genomes of a hyperdiverse lineage of mushroom-forming fungi.</title>
        <authorList>
            <person name="Looney B."/>
            <person name="Miyauchi S."/>
            <person name="Morin E."/>
            <person name="Drula E."/>
            <person name="Courty P.E."/>
            <person name="Kohler A."/>
            <person name="Kuo A."/>
            <person name="LaButti K."/>
            <person name="Pangilinan J."/>
            <person name="Lipzen A."/>
            <person name="Riley R."/>
            <person name="Andreopoulos W."/>
            <person name="He G."/>
            <person name="Johnson J."/>
            <person name="Nolan M."/>
            <person name="Tritt A."/>
            <person name="Barry K.W."/>
            <person name="Grigoriev I.V."/>
            <person name="Nagy L.G."/>
            <person name="Hibbett D."/>
            <person name="Henrissat B."/>
            <person name="Matheny P.B."/>
            <person name="Labbe J."/>
            <person name="Martin F.M."/>
        </authorList>
    </citation>
    <scope>NUCLEOTIDE SEQUENCE</scope>
    <source>
        <strain evidence="1">FP105234-sp</strain>
    </source>
</reference>
<reference evidence="1" key="1">
    <citation type="submission" date="2021-02" db="EMBL/GenBank/DDBJ databases">
        <authorList>
            <consortium name="DOE Joint Genome Institute"/>
            <person name="Ahrendt S."/>
            <person name="Looney B.P."/>
            <person name="Miyauchi S."/>
            <person name="Morin E."/>
            <person name="Drula E."/>
            <person name="Courty P.E."/>
            <person name="Chicoki N."/>
            <person name="Fauchery L."/>
            <person name="Kohler A."/>
            <person name="Kuo A."/>
            <person name="Labutti K."/>
            <person name="Pangilinan J."/>
            <person name="Lipzen A."/>
            <person name="Riley R."/>
            <person name="Andreopoulos W."/>
            <person name="He G."/>
            <person name="Johnson J."/>
            <person name="Barry K.W."/>
            <person name="Grigoriev I.V."/>
            <person name="Nagy L."/>
            <person name="Hibbett D."/>
            <person name="Henrissat B."/>
            <person name="Matheny P.B."/>
            <person name="Labbe J."/>
            <person name="Martin F."/>
        </authorList>
    </citation>
    <scope>NUCLEOTIDE SEQUENCE</scope>
    <source>
        <strain evidence="1">FP105234-sp</strain>
    </source>
</reference>
<dbReference type="EMBL" id="MU276602">
    <property type="protein sequence ID" value="KAI0038072.1"/>
    <property type="molecule type" value="Genomic_DNA"/>
</dbReference>
<protein>
    <submittedName>
        <fullName evidence="1">Uncharacterized protein</fullName>
    </submittedName>
</protein>
<comment type="caution">
    <text evidence="1">The sequence shown here is derived from an EMBL/GenBank/DDBJ whole genome shotgun (WGS) entry which is preliminary data.</text>
</comment>
<sequence length="243" mass="27528">MFRAESAWNTWSRAPSAWLMGRPLQAPVRRTLAACVDSRGETPYRANNGTRSRTSCRALTSSRRSLRAMMRAATRRTPSRCGICQRRMWRSGLSGKESAKYERRARLRCRRVTATNASMPTPAPFVSTWPISGSPSEARTRLSSSRQHRRSRTRTRKASSYRICSSRDCRPQNPPPHIPRARSYQPVLEHFVGTLEYLAGFQQKARLIARSRCRRDCPTALCSILGTCASQRTVLAQLAGRQQ</sequence>
<evidence type="ECO:0000313" key="2">
    <source>
        <dbReference type="Proteomes" id="UP000814033"/>
    </source>
</evidence>
<accession>A0ACB8R2D8</accession>
<gene>
    <name evidence="1" type="ORF">FA95DRAFT_1297983</name>
</gene>
<dbReference type="Proteomes" id="UP000814033">
    <property type="component" value="Unassembled WGS sequence"/>
</dbReference>
<organism evidence="1 2">
    <name type="scientific">Auriscalpium vulgare</name>
    <dbReference type="NCBI Taxonomy" id="40419"/>
    <lineage>
        <taxon>Eukaryota</taxon>
        <taxon>Fungi</taxon>
        <taxon>Dikarya</taxon>
        <taxon>Basidiomycota</taxon>
        <taxon>Agaricomycotina</taxon>
        <taxon>Agaricomycetes</taxon>
        <taxon>Russulales</taxon>
        <taxon>Auriscalpiaceae</taxon>
        <taxon>Auriscalpium</taxon>
    </lineage>
</organism>
<evidence type="ECO:0000313" key="1">
    <source>
        <dbReference type="EMBL" id="KAI0038072.1"/>
    </source>
</evidence>